<name>A0A8B8FDW4_9HEMI</name>
<dbReference type="Proteomes" id="UP000694846">
    <property type="component" value="Unplaced"/>
</dbReference>
<evidence type="ECO:0000313" key="1">
    <source>
        <dbReference type="Proteomes" id="UP000694846"/>
    </source>
</evidence>
<accession>A0A8B8FDW4</accession>
<proteinExistence type="predicted"/>
<dbReference type="GeneID" id="112682320"/>
<keyword evidence="1" id="KW-1185">Reference proteome</keyword>
<evidence type="ECO:0000313" key="2">
    <source>
        <dbReference type="RefSeq" id="XP_025408647.1"/>
    </source>
</evidence>
<dbReference type="RefSeq" id="XP_025408647.1">
    <property type="nucleotide sequence ID" value="XM_025552862.1"/>
</dbReference>
<sequence length="114" mass="12956">MIKNSNGCTTTTTRLLMFLFYPRWQPCVNLTGAINTILWSYRNIWGPSPSIPIYPLMPSRCIIMRTLHRSAKIRVIPGLTIHANAHLQPRFIFVTTTMVGGAIFARIVESPVRE</sequence>
<protein>
    <submittedName>
        <fullName evidence="2">Uncharacterized protein LOC112682320 isoform X1</fullName>
    </submittedName>
</protein>
<organism evidence="1 2">
    <name type="scientific">Sipha flava</name>
    <name type="common">yellow sugarcane aphid</name>
    <dbReference type="NCBI Taxonomy" id="143950"/>
    <lineage>
        <taxon>Eukaryota</taxon>
        <taxon>Metazoa</taxon>
        <taxon>Ecdysozoa</taxon>
        <taxon>Arthropoda</taxon>
        <taxon>Hexapoda</taxon>
        <taxon>Insecta</taxon>
        <taxon>Pterygota</taxon>
        <taxon>Neoptera</taxon>
        <taxon>Paraneoptera</taxon>
        <taxon>Hemiptera</taxon>
        <taxon>Sternorrhyncha</taxon>
        <taxon>Aphidomorpha</taxon>
        <taxon>Aphidoidea</taxon>
        <taxon>Aphididae</taxon>
        <taxon>Sipha</taxon>
    </lineage>
</organism>
<gene>
    <name evidence="2" type="primary">LOC112682320</name>
</gene>
<dbReference type="AlphaFoldDB" id="A0A8B8FDW4"/>
<reference evidence="2" key="1">
    <citation type="submission" date="2025-08" db="UniProtKB">
        <authorList>
            <consortium name="RefSeq"/>
        </authorList>
    </citation>
    <scope>IDENTIFICATION</scope>
    <source>
        <tissue evidence="2">Whole body</tissue>
    </source>
</reference>